<dbReference type="AlphaFoldDB" id="A0A395XTZ1"/>
<gene>
    <name evidence="1" type="ORF">DWV59_11855</name>
</gene>
<protein>
    <submittedName>
        <fullName evidence="1">Uncharacterized protein</fullName>
    </submittedName>
</protein>
<evidence type="ECO:0000313" key="2">
    <source>
        <dbReference type="Proteomes" id="UP000265775"/>
    </source>
</evidence>
<dbReference type="RefSeq" id="WP_117760787.1">
    <property type="nucleotide sequence ID" value="NZ_QSAM01000016.1"/>
</dbReference>
<evidence type="ECO:0000313" key="1">
    <source>
        <dbReference type="EMBL" id="RGW62731.1"/>
    </source>
</evidence>
<comment type="caution">
    <text evidence="1">The sequence shown here is derived from an EMBL/GenBank/DDBJ whole genome shotgun (WGS) entry which is preliminary data.</text>
</comment>
<organism evidence="1 2">
    <name type="scientific">Bifidobacterium longum</name>
    <dbReference type="NCBI Taxonomy" id="216816"/>
    <lineage>
        <taxon>Bacteria</taxon>
        <taxon>Bacillati</taxon>
        <taxon>Actinomycetota</taxon>
        <taxon>Actinomycetes</taxon>
        <taxon>Bifidobacteriales</taxon>
        <taxon>Bifidobacteriaceae</taxon>
        <taxon>Bifidobacterium</taxon>
    </lineage>
</organism>
<dbReference type="EMBL" id="QSAR01000025">
    <property type="protein sequence ID" value="RGW62731.1"/>
    <property type="molecule type" value="Genomic_DNA"/>
</dbReference>
<sequence length="148" mass="16536">MIRPASCDGLNAIKHCERLFFVEYKNGNVVAKNGQTNEITLKSKPATNIEKKLYDSVLMLEYEGLINLAVSRNQCIALVVVRNDAVPRSEAEADSLQPTANPVFPQLMRTADEFNIRSAAGLAEELYLAVKVVIVDIFERDYLPHLEV</sequence>
<reference evidence="1 2" key="1">
    <citation type="submission" date="2018-08" db="EMBL/GenBank/DDBJ databases">
        <title>A genome reference for cultivated species of the human gut microbiota.</title>
        <authorList>
            <person name="Zou Y."/>
            <person name="Xue W."/>
            <person name="Luo G."/>
        </authorList>
    </citation>
    <scope>NUCLEOTIDE SEQUENCE [LARGE SCALE GENOMIC DNA]</scope>
    <source>
        <strain evidence="1 2">AF11-12</strain>
    </source>
</reference>
<dbReference type="Proteomes" id="UP000265775">
    <property type="component" value="Unassembled WGS sequence"/>
</dbReference>
<proteinExistence type="predicted"/>
<accession>A0A395XTZ1</accession>
<name>A0A395XTZ1_BIFLN</name>